<dbReference type="Pfam" id="PF00078">
    <property type="entry name" value="RVT_1"/>
    <property type="match status" value="2"/>
</dbReference>
<dbReference type="InterPro" id="IPR000477">
    <property type="entry name" value="RT_dom"/>
</dbReference>
<dbReference type="PANTHER" id="PTHR46890:SF48">
    <property type="entry name" value="RNA-DIRECTED DNA POLYMERASE"/>
    <property type="match status" value="1"/>
</dbReference>
<dbReference type="InterPro" id="IPR043502">
    <property type="entry name" value="DNA/RNA_pol_sf"/>
</dbReference>
<evidence type="ECO:0000313" key="2">
    <source>
        <dbReference type="EMBL" id="KAK3183013.1"/>
    </source>
</evidence>
<sequence length="902" mass="101028">MISKSKGKGIILAQQETESITNEVVDKSGSPKRDIIMIHNSSLMTESAMNITPKKKDTSKWKRAAREGQNMQRIRGIPSSLQRALAISNVGRKIAKGNSSSLSGKKLSGRIGKETKVCGHKAESVKNNLRFSDGFLVDCRGKSGSLMLMWRSELMGTILSYSAGHIDARFRQTIEDCDLYDLGSTGPKLTWNNRREGNGNVKERLDRFFADFCWRDRFSHAVVEHLSFNSSDHRAIILHFEKDVRSHNRCSQAFRFEPFWLKEKHLGSVVKKVWNESDEVRSSVFDLSLTKAPSPDGFQAIFFQKLWSVIGKDFSDVCLFILNDAAPIREFNFINVILIPKVHNPTSLNEFRPIALCNVVYKTVAKMLASRLKNLLQDLISPHQSAFIPGGQIFDNVMVVFESLHPISRKKSGRKGLMALKLDMSKGYDRVEWSFLRAVLTKMNFLSDWIGVVMDCVSSSNLSFVLNGRNVGSVTPSRGLRQGCPLSPYLFLFCAEAFSGLISDSEKNGRGLGLKCCHGAPTISHNENDLGSVLKKVWNESDEVRSSVFDLSLTKAPGPDGFQAIFFQKLWSVIGKDFSDVCLFILNDAAPIREFNFINVILIPKVHNPTSLNEFRPIALCNVVYKTVAKMLASRLKNLLQDLISPHQSAFIPGGQILDNVMVVFESLHSISQKKSGRKGLMALKLDMSKAYDRVEWSFLRAVLTKMNFPSDWIGVVMDCVSSSNLSFVLNGRNVGSVTLSRGLRQGCPLSPYLFLFCVEAFSGLISDSEKNGRGLGLKCCHGAPTISHLFFVNDSIMICKASMEHSLSIMKILETYERGSGQQINLHKSSISFSLNIDVLTRSGIQQQLGIEDCNCKDRYLELPSMMGRNKKRLFNDIKEKCGRRFGHGMEVSSCLEERRF</sequence>
<proteinExistence type="predicted"/>
<gene>
    <name evidence="2" type="ORF">Dsin_030299</name>
</gene>
<accession>A0AAD9ZJT3</accession>
<comment type="caution">
    <text evidence="2">The sequence shown here is derived from an EMBL/GenBank/DDBJ whole genome shotgun (WGS) entry which is preliminary data.</text>
</comment>
<reference evidence="2" key="1">
    <citation type="journal article" date="2023" name="Plant J.">
        <title>Genome sequences and population genomics provide insights into the demographic history, inbreeding, and mutation load of two 'living fossil' tree species of Dipteronia.</title>
        <authorList>
            <person name="Feng Y."/>
            <person name="Comes H.P."/>
            <person name="Chen J."/>
            <person name="Zhu S."/>
            <person name="Lu R."/>
            <person name="Zhang X."/>
            <person name="Li P."/>
            <person name="Qiu J."/>
            <person name="Olsen K.M."/>
            <person name="Qiu Y."/>
        </authorList>
    </citation>
    <scope>NUCLEOTIDE SEQUENCE</scope>
    <source>
        <strain evidence="2">NBL</strain>
    </source>
</reference>
<dbReference type="Gene3D" id="3.60.10.10">
    <property type="entry name" value="Endonuclease/exonuclease/phosphatase"/>
    <property type="match status" value="1"/>
</dbReference>
<dbReference type="EMBL" id="JANJYJ010000010">
    <property type="protein sequence ID" value="KAK3183013.1"/>
    <property type="molecule type" value="Genomic_DNA"/>
</dbReference>
<evidence type="ECO:0000259" key="1">
    <source>
        <dbReference type="PROSITE" id="PS50878"/>
    </source>
</evidence>
<dbReference type="SUPFAM" id="SSF56219">
    <property type="entry name" value="DNase I-like"/>
    <property type="match status" value="1"/>
</dbReference>
<dbReference type="PANTHER" id="PTHR46890">
    <property type="entry name" value="NON-LTR RETROLELEMENT REVERSE TRANSCRIPTASE-LIKE PROTEIN-RELATED"/>
    <property type="match status" value="1"/>
</dbReference>
<dbReference type="CDD" id="cd01650">
    <property type="entry name" value="RT_nLTR_like"/>
    <property type="match status" value="2"/>
</dbReference>
<keyword evidence="3" id="KW-1185">Reference proteome</keyword>
<dbReference type="InterPro" id="IPR036691">
    <property type="entry name" value="Endo/exonu/phosph_ase_sf"/>
</dbReference>
<organism evidence="2 3">
    <name type="scientific">Dipteronia sinensis</name>
    <dbReference type="NCBI Taxonomy" id="43782"/>
    <lineage>
        <taxon>Eukaryota</taxon>
        <taxon>Viridiplantae</taxon>
        <taxon>Streptophyta</taxon>
        <taxon>Embryophyta</taxon>
        <taxon>Tracheophyta</taxon>
        <taxon>Spermatophyta</taxon>
        <taxon>Magnoliopsida</taxon>
        <taxon>eudicotyledons</taxon>
        <taxon>Gunneridae</taxon>
        <taxon>Pentapetalae</taxon>
        <taxon>rosids</taxon>
        <taxon>malvids</taxon>
        <taxon>Sapindales</taxon>
        <taxon>Sapindaceae</taxon>
        <taxon>Hippocastanoideae</taxon>
        <taxon>Acereae</taxon>
        <taxon>Dipteronia</taxon>
    </lineage>
</organism>
<dbReference type="SUPFAM" id="SSF56672">
    <property type="entry name" value="DNA/RNA polymerases"/>
    <property type="match status" value="2"/>
</dbReference>
<evidence type="ECO:0000313" key="3">
    <source>
        <dbReference type="Proteomes" id="UP001281410"/>
    </source>
</evidence>
<protein>
    <recommendedName>
        <fullName evidence="1">Reverse transcriptase domain-containing protein</fullName>
    </recommendedName>
</protein>
<dbReference type="PROSITE" id="PS50878">
    <property type="entry name" value="RT_POL"/>
    <property type="match status" value="1"/>
</dbReference>
<name>A0AAD9ZJT3_9ROSI</name>
<dbReference type="AlphaFoldDB" id="A0AAD9ZJT3"/>
<feature type="domain" description="Reverse transcriptase" evidence="1">
    <location>
        <begin position="584"/>
        <end position="854"/>
    </location>
</feature>
<dbReference type="InterPro" id="IPR052343">
    <property type="entry name" value="Retrotransposon-Effector_Assoc"/>
</dbReference>
<dbReference type="Proteomes" id="UP001281410">
    <property type="component" value="Unassembled WGS sequence"/>
</dbReference>